<dbReference type="Proteomes" id="UP001501410">
    <property type="component" value="Unassembled WGS sequence"/>
</dbReference>
<evidence type="ECO:0000256" key="2">
    <source>
        <dbReference type="ARBA" id="ARBA00022475"/>
    </source>
</evidence>
<dbReference type="PANTHER" id="PTHR30619:SF1">
    <property type="entry name" value="RECOMBINATION PROTEIN 2"/>
    <property type="match status" value="1"/>
</dbReference>
<feature type="domain" description="DUF4131" evidence="8">
    <location>
        <begin position="19"/>
        <end position="75"/>
    </location>
</feature>
<feature type="domain" description="ComEC/Rec2-related protein" evidence="7">
    <location>
        <begin position="117"/>
        <end position="385"/>
    </location>
</feature>
<evidence type="ECO:0000313" key="9">
    <source>
        <dbReference type="EMBL" id="GAA4450993.1"/>
    </source>
</evidence>
<dbReference type="InterPro" id="IPR025405">
    <property type="entry name" value="DUF4131"/>
</dbReference>
<proteinExistence type="predicted"/>
<feature type="transmembrane region" description="Helical" evidence="6">
    <location>
        <begin position="332"/>
        <end position="350"/>
    </location>
</feature>
<reference evidence="10" key="1">
    <citation type="journal article" date="2019" name="Int. J. Syst. Evol. Microbiol.">
        <title>The Global Catalogue of Microorganisms (GCM) 10K type strain sequencing project: providing services to taxonomists for standard genome sequencing and annotation.</title>
        <authorList>
            <consortium name="The Broad Institute Genomics Platform"/>
            <consortium name="The Broad Institute Genome Sequencing Center for Infectious Disease"/>
            <person name="Wu L."/>
            <person name="Ma J."/>
        </authorList>
    </citation>
    <scope>NUCLEOTIDE SEQUENCE [LARGE SCALE GENOMIC DNA]</scope>
    <source>
        <strain evidence="10">JCM 31921</strain>
    </source>
</reference>
<feature type="transmembrane region" description="Helical" evidence="6">
    <location>
        <begin position="304"/>
        <end position="326"/>
    </location>
</feature>
<evidence type="ECO:0000256" key="4">
    <source>
        <dbReference type="ARBA" id="ARBA00022989"/>
    </source>
</evidence>
<keyword evidence="3 6" id="KW-0812">Transmembrane</keyword>
<accession>A0ABP8MKL4</accession>
<evidence type="ECO:0000256" key="1">
    <source>
        <dbReference type="ARBA" id="ARBA00004651"/>
    </source>
</evidence>
<evidence type="ECO:0008006" key="11">
    <source>
        <dbReference type="Google" id="ProtNLM"/>
    </source>
</evidence>
<keyword evidence="5 6" id="KW-0472">Membrane</keyword>
<feature type="transmembrane region" description="Helical" evidence="6">
    <location>
        <begin position="170"/>
        <end position="186"/>
    </location>
</feature>
<dbReference type="InterPro" id="IPR004477">
    <property type="entry name" value="ComEC_N"/>
</dbReference>
<keyword evidence="2" id="KW-1003">Cell membrane</keyword>
<dbReference type="InterPro" id="IPR052159">
    <property type="entry name" value="Competence_DNA_uptake"/>
</dbReference>
<evidence type="ECO:0000259" key="8">
    <source>
        <dbReference type="Pfam" id="PF13567"/>
    </source>
</evidence>
<organism evidence="9 10">
    <name type="scientific">Rurimicrobium arvi</name>
    <dbReference type="NCBI Taxonomy" id="2049916"/>
    <lineage>
        <taxon>Bacteria</taxon>
        <taxon>Pseudomonadati</taxon>
        <taxon>Bacteroidota</taxon>
        <taxon>Chitinophagia</taxon>
        <taxon>Chitinophagales</taxon>
        <taxon>Chitinophagaceae</taxon>
        <taxon>Rurimicrobium</taxon>
    </lineage>
</organism>
<feature type="transmembrane region" description="Helical" evidence="6">
    <location>
        <begin position="273"/>
        <end position="292"/>
    </location>
</feature>
<keyword evidence="4 6" id="KW-1133">Transmembrane helix</keyword>
<dbReference type="NCBIfam" id="TIGR00360">
    <property type="entry name" value="ComEC_N-term"/>
    <property type="match status" value="1"/>
</dbReference>
<comment type="caution">
    <text evidence="9">The sequence shown here is derived from an EMBL/GenBank/DDBJ whole genome shotgun (WGS) entry which is preliminary data.</text>
</comment>
<evidence type="ECO:0000256" key="5">
    <source>
        <dbReference type="ARBA" id="ARBA00023136"/>
    </source>
</evidence>
<keyword evidence="10" id="KW-1185">Reference proteome</keyword>
<dbReference type="EMBL" id="BAABEZ010000004">
    <property type="protein sequence ID" value="GAA4450993.1"/>
    <property type="molecule type" value="Genomic_DNA"/>
</dbReference>
<dbReference type="Pfam" id="PF13567">
    <property type="entry name" value="DUF4131"/>
    <property type="match status" value="1"/>
</dbReference>
<evidence type="ECO:0000259" key="7">
    <source>
        <dbReference type="Pfam" id="PF03772"/>
    </source>
</evidence>
<protein>
    <recommendedName>
        <fullName evidence="11">Competence protein ComEC</fullName>
    </recommendedName>
</protein>
<feature type="transmembrane region" description="Helical" evidence="6">
    <location>
        <begin position="138"/>
        <end position="163"/>
    </location>
</feature>
<feature type="transmembrane region" description="Helical" evidence="6">
    <location>
        <begin position="389"/>
        <end position="406"/>
    </location>
</feature>
<gene>
    <name evidence="9" type="ORF">GCM10023092_07840</name>
</gene>
<dbReference type="PANTHER" id="PTHR30619">
    <property type="entry name" value="DNA INTERNALIZATION/COMPETENCE PROTEIN COMEC/REC2"/>
    <property type="match status" value="1"/>
</dbReference>
<name>A0ABP8MKL4_9BACT</name>
<evidence type="ECO:0000256" key="3">
    <source>
        <dbReference type="ARBA" id="ARBA00022692"/>
    </source>
</evidence>
<sequence length="559" mass="62241">MEVQLMIPDGKIHHSSKGLIYTTDTAGKYFAAGDTLIVPMHWEPIRNNGIPHSFDYAGFYARKGIYARMFCKTGTIILAGKHQETQTDFLSELRADLEDILTTCIKDPQTLALLKAMLLGDEGDIDPETRAAYSDTGIIHIVSISGAHVTLLFAIINMLLYWLSGKSRKWMVFITSMTVITLYVAMAGAPSSAVRAALMFLLIQIGVLSEKQANPFNQLAAAALLMLVFRPMWLFNIGFQLSFLAVLSLLLFYRPLMALWPTNNTMLRWLRNAMAASIAAEILVAPLVAYYFHSFPLLFLPANLVAAAGMTLLEISGILLLLLSQIGPVRSLLSVLITGISRIFHYLISAMQQISIGSFKTIWLSIPALLLLYLLIISSTIYLKKRSKYAAWLCIISVLSLTALRLHHTCFRQQKDILVVWNSHRKSNALLMRRNTGFVLPDYTADPQDISALLMRQGVTPSFKKALALFIINRSSVAVCDSLTVPSGTFPVDVLLLNGYVWSAKPLDFINSFHPSVIVLSRQLSHKRLLEWQATCRASHTRLHYVPDAGAFIFPGPVH</sequence>
<evidence type="ECO:0000313" key="10">
    <source>
        <dbReference type="Proteomes" id="UP001501410"/>
    </source>
</evidence>
<feature type="transmembrane region" description="Helical" evidence="6">
    <location>
        <begin position="233"/>
        <end position="253"/>
    </location>
</feature>
<dbReference type="Pfam" id="PF03772">
    <property type="entry name" value="Competence"/>
    <property type="match status" value="1"/>
</dbReference>
<feature type="transmembrane region" description="Helical" evidence="6">
    <location>
        <begin position="362"/>
        <end position="383"/>
    </location>
</feature>
<comment type="subcellular location">
    <subcellularLocation>
        <location evidence="1">Cell membrane</location>
        <topology evidence="1">Multi-pass membrane protein</topology>
    </subcellularLocation>
</comment>
<evidence type="ECO:0000256" key="6">
    <source>
        <dbReference type="SAM" id="Phobius"/>
    </source>
</evidence>